<dbReference type="EMBL" id="BOPG01000044">
    <property type="protein sequence ID" value="GIJ59135.1"/>
    <property type="molecule type" value="Genomic_DNA"/>
</dbReference>
<reference evidence="1" key="1">
    <citation type="submission" date="2021-01" db="EMBL/GenBank/DDBJ databases">
        <title>Whole genome shotgun sequence of Virgisporangium aurantiacum NBRC 16421.</title>
        <authorList>
            <person name="Komaki H."/>
            <person name="Tamura T."/>
        </authorList>
    </citation>
    <scope>NUCLEOTIDE SEQUENCE</scope>
    <source>
        <strain evidence="1">NBRC 16421</strain>
    </source>
</reference>
<accession>A0A8J3ZCF2</accession>
<dbReference type="Proteomes" id="UP000612585">
    <property type="component" value="Unassembled WGS sequence"/>
</dbReference>
<evidence type="ECO:0000313" key="1">
    <source>
        <dbReference type="EMBL" id="GIJ59135.1"/>
    </source>
</evidence>
<protein>
    <submittedName>
        <fullName evidence="1">Uncharacterized protein</fullName>
    </submittedName>
</protein>
<evidence type="ECO:0000313" key="2">
    <source>
        <dbReference type="Proteomes" id="UP000612585"/>
    </source>
</evidence>
<proteinExistence type="predicted"/>
<sequence>MPRSVAVGVPDHRHHQCKLTALSGTGQEPVPFGDATVVEAPWLDGDRTVAGLHTEPARLQAVLLPSQVTRYPWSSFATFDIPPMLALSQRHPLVFGVGLGLPDVYRHQAGRGRTHESQG</sequence>
<gene>
    <name evidence="1" type="ORF">Vau01_066510</name>
</gene>
<name>A0A8J3ZCF2_9ACTN</name>
<dbReference type="AlphaFoldDB" id="A0A8J3ZCF2"/>
<organism evidence="1 2">
    <name type="scientific">Virgisporangium aurantiacum</name>
    <dbReference type="NCBI Taxonomy" id="175570"/>
    <lineage>
        <taxon>Bacteria</taxon>
        <taxon>Bacillati</taxon>
        <taxon>Actinomycetota</taxon>
        <taxon>Actinomycetes</taxon>
        <taxon>Micromonosporales</taxon>
        <taxon>Micromonosporaceae</taxon>
        <taxon>Virgisporangium</taxon>
    </lineage>
</organism>
<keyword evidence="2" id="KW-1185">Reference proteome</keyword>
<comment type="caution">
    <text evidence="1">The sequence shown here is derived from an EMBL/GenBank/DDBJ whole genome shotgun (WGS) entry which is preliminary data.</text>
</comment>